<keyword evidence="1" id="KW-1133">Transmembrane helix</keyword>
<reference evidence="2" key="2">
    <citation type="submission" date="2023-01" db="EMBL/GenBank/DDBJ databases">
        <title>Gilvimarinus xylanilyticus HB14 isolated from Caulerpa lentillifera aquaculture base in Hainan, China.</title>
        <authorList>
            <person name="Zhang Y.-J."/>
        </authorList>
    </citation>
    <scope>NUCLEOTIDE SEQUENCE</scope>
    <source>
        <strain evidence="2">HB14</strain>
    </source>
</reference>
<protein>
    <submittedName>
        <fullName evidence="2">Uncharacterized protein</fullName>
    </submittedName>
</protein>
<organism evidence="2 3">
    <name type="scientific">Gilvimarinus xylanilyticus</name>
    <dbReference type="NCBI Taxonomy" id="2944139"/>
    <lineage>
        <taxon>Bacteria</taxon>
        <taxon>Pseudomonadati</taxon>
        <taxon>Pseudomonadota</taxon>
        <taxon>Gammaproteobacteria</taxon>
        <taxon>Cellvibrionales</taxon>
        <taxon>Cellvibrionaceae</taxon>
        <taxon>Gilvimarinus</taxon>
    </lineage>
</organism>
<sequence>MNPKLFFDSIKEKHDRYFIEYYPPMHGFLFANLQITYMYDIKLHQMKADMEELAKKWVKRYPVSLMVSAFDDHGRLISFSGGAGESYLIALKVDGSFDLLWKSVPDSSFPTEVLDADYLLSVYKDINFRTQEEIRQSAQESLKPMRRLKFLILIWAVFIPALIAVLEFFSPTWVALIALAYSLWQAYQKYLIMTGRKVKKDAEIEKEKEKQRMEHHHYHCELNPDGFVRLRNENFKADAKYRTRKEYDALS</sequence>
<gene>
    <name evidence="2" type="ORF">M6D89_03225</name>
</gene>
<name>A0A9X2I3K0_9GAMM</name>
<dbReference type="AlphaFoldDB" id="A0A9X2I3K0"/>
<dbReference type="RefSeq" id="WP_253966590.1">
    <property type="nucleotide sequence ID" value="NZ_JAMFTH010000001.1"/>
</dbReference>
<evidence type="ECO:0000256" key="1">
    <source>
        <dbReference type="SAM" id="Phobius"/>
    </source>
</evidence>
<evidence type="ECO:0000313" key="3">
    <source>
        <dbReference type="Proteomes" id="UP001139319"/>
    </source>
</evidence>
<keyword evidence="1" id="KW-0812">Transmembrane</keyword>
<keyword evidence="3" id="KW-1185">Reference proteome</keyword>
<dbReference type="EMBL" id="JAMFTH010000001">
    <property type="protein sequence ID" value="MCP8898307.1"/>
    <property type="molecule type" value="Genomic_DNA"/>
</dbReference>
<comment type="caution">
    <text evidence="2">The sequence shown here is derived from an EMBL/GenBank/DDBJ whole genome shotgun (WGS) entry which is preliminary data.</text>
</comment>
<accession>A0A9X2I3K0</accession>
<keyword evidence="1" id="KW-0472">Membrane</keyword>
<reference evidence="2" key="1">
    <citation type="submission" date="2022-05" db="EMBL/GenBank/DDBJ databases">
        <authorList>
            <person name="Sun H.-N."/>
        </authorList>
    </citation>
    <scope>NUCLEOTIDE SEQUENCE</scope>
    <source>
        <strain evidence="2">HB14</strain>
    </source>
</reference>
<feature type="transmembrane region" description="Helical" evidence="1">
    <location>
        <begin position="172"/>
        <end position="192"/>
    </location>
</feature>
<dbReference type="Proteomes" id="UP001139319">
    <property type="component" value="Unassembled WGS sequence"/>
</dbReference>
<evidence type="ECO:0000313" key="2">
    <source>
        <dbReference type="EMBL" id="MCP8898307.1"/>
    </source>
</evidence>
<proteinExistence type="predicted"/>